<dbReference type="Proteomes" id="UP000185936">
    <property type="component" value="Unassembled WGS sequence"/>
</dbReference>
<evidence type="ECO:0000256" key="1">
    <source>
        <dbReference type="SAM" id="Phobius"/>
    </source>
</evidence>
<evidence type="ECO:0000313" key="2">
    <source>
        <dbReference type="EMBL" id="SIS08763.1"/>
    </source>
</evidence>
<dbReference type="STRING" id="308853.SAMN05421752_11095"/>
<keyword evidence="1" id="KW-1133">Transmembrane helix</keyword>
<organism evidence="2 3">
    <name type="scientific">Natronorubrum thiooxidans</name>
    <dbReference type="NCBI Taxonomy" id="308853"/>
    <lineage>
        <taxon>Archaea</taxon>
        <taxon>Methanobacteriati</taxon>
        <taxon>Methanobacteriota</taxon>
        <taxon>Stenosarchaea group</taxon>
        <taxon>Halobacteria</taxon>
        <taxon>Halobacteriales</taxon>
        <taxon>Natrialbaceae</taxon>
        <taxon>Natronorubrum</taxon>
    </lineage>
</organism>
<keyword evidence="1" id="KW-0812">Transmembrane</keyword>
<evidence type="ECO:0008006" key="4">
    <source>
        <dbReference type="Google" id="ProtNLM"/>
    </source>
</evidence>
<dbReference type="AlphaFoldDB" id="A0A1N7G851"/>
<dbReference type="RefSeq" id="WP_076609832.1">
    <property type="nucleotide sequence ID" value="NZ_FTNR01000010.1"/>
</dbReference>
<reference evidence="3" key="1">
    <citation type="submission" date="2017-01" db="EMBL/GenBank/DDBJ databases">
        <authorList>
            <person name="Varghese N."/>
            <person name="Submissions S."/>
        </authorList>
    </citation>
    <scope>NUCLEOTIDE SEQUENCE [LARGE SCALE GENOMIC DNA]</scope>
    <source>
        <strain evidence="3">type strain: HArc-</strain>
    </source>
</reference>
<evidence type="ECO:0000313" key="3">
    <source>
        <dbReference type="Proteomes" id="UP000185936"/>
    </source>
</evidence>
<keyword evidence="3" id="KW-1185">Reference proteome</keyword>
<gene>
    <name evidence="2" type="ORF">SAMN05421752_11095</name>
</gene>
<keyword evidence="1" id="KW-0472">Membrane</keyword>
<feature type="transmembrane region" description="Helical" evidence="1">
    <location>
        <begin position="37"/>
        <end position="55"/>
    </location>
</feature>
<accession>A0A1N7G851</accession>
<proteinExistence type="predicted"/>
<dbReference type="EMBL" id="FTNR01000010">
    <property type="protein sequence ID" value="SIS08763.1"/>
    <property type="molecule type" value="Genomic_DNA"/>
</dbReference>
<protein>
    <recommendedName>
        <fullName evidence="4">CbaC protein</fullName>
    </recommendedName>
</protein>
<name>A0A1N7G851_9EURY</name>
<sequence>MRLTLPRLLLVIAFLIVILVEFRTVLGFFDIAVPFTTAVIVGVVVIGALVLWSLLSSGEGSNE</sequence>